<name>A0A4Y7IJX3_PAPSO</name>
<gene>
    <name evidence="2" type="ORF">C5167_040706</name>
</gene>
<organism evidence="2 3">
    <name type="scientific">Papaver somniferum</name>
    <name type="common">Opium poppy</name>
    <dbReference type="NCBI Taxonomy" id="3469"/>
    <lineage>
        <taxon>Eukaryota</taxon>
        <taxon>Viridiplantae</taxon>
        <taxon>Streptophyta</taxon>
        <taxon>Embryophyta</taxon>
        <taxon>Tracheophyta</taxon>
        <taxon>Spermatophyta</taxon>
        <taxon>Magnoliopsida</taxon>
        <taxon>Ranunculales</taxon>
        <taxon>Papaveraceae</taxon>
        <taxon>Papaveroideae</taxon>
        <taxon>Papaver</taxon>
    </lineage>
</organism>
<sequence>MLQCEGYMATQDSGRREFACENSNPKSGSQVNALSSQMVSRLHEVFMKCEKDPEVKFVTLMVCIIPYHIGHCIILFLPDHRQNREKEKPFVLVGMLGKYSMLASKVIGD</sequence>
<proteinExistence type="predicted"/>
<evidence type="ECO:0000256" key="1">
    <source>
        <dbReference type="SAM" id="Phobius"/>
    </source>
</evidence>
<evidence type="ECO:0000313" key="2">
    <source>
        <dbReference type="EMBL" id="RZC47759.1"/>
    </source>
</evidence>
<protein>
    <submittedName>
        <fullName evidence="2">Uncharacterized protein</fullName>
    </submittedName>
</protein>
<dbReference type="Proteomes" id="UP000316621">
    <property type="component" value="Chromosome 1"/>
</dbReference>
<keyword evidence="1" id="KW-1133">Transmembrane helix</keyword>
<keyword evidence="1" id="KW-0472">Membrane</keyword>
<keyword evidence="3" id="KW-1185">Reference proteome</keyword>
<reference evidence="2 3" key="1">
    <citation type="journal article" date="2018" name="Science">
        <title>The opium poppy genome and morphinan production.</title>
        <authorList>
            <person name="Guo L."/>
            <person name="Winzer T."/>
            <person name="Yang X."/>
            <person name="Li Y."/>
            <person name="Ning Z."/>
            <person name="He Z."/>
            <person name="Teodor R."/>
            <person name="Lu Y."/>
            <person name="Bowser T.A."/>
            <person name="Graham I.A."/>
            <person name="Ye K."/>
        </authorList>
    </citation>
    <scope>NUCLEOTIDE SEQUENCE [LARGE SCALE GENOMIC DNA]</scope>
    <source>
        <strain evidence="3">cv. HN1</strain>
        <tissue evidence="2">Leaves</tissue>
    </source>
</reference>
<keyword evidence="1" id="KW-0812">Transmembrane</keyword>
<dbReference type="Gramene" id="RZC47759">
    <property type="protein sequence ID" value="RZC47759"/>
    <property type="gene ID" value="C5167_040706"/>
</dbReference>
<accession>A0A4Y7IJX3</accession>
<dbReference type="EMBL" id="CM010715">
    <property type="protein sequence ID" value="RZC47759.1"/>
    <property type="molecule type" value="Genomic_DNA"/>
</dbReference>
<evidence type="ECO:0000313" key="3">
    <source>
        <dbReference type="Proteomes" id="UP000316621"/>
    </source>
</evidence>
<feature type="transmembrane region" description="Helical" evidence="1">
    <location>
        <begin position="57"/>
        <end position="77"/>
    </location>
</feature>
<dbReference type="AlphaFoldDB" id="A0A4Y7IJX3"/>